<evidence type="ECO:0000256" key="5">
    <source>
        <dbReference type="ARBA" id="ARBA00023187"/>
    </source>
</evidence>
<dbReference type="AlphaFoldDB" id="A0A2J7ZZU5"/>
<evidence type="ECO:0000313" key="9">
    <source>
        <dbReference type="EMBL" id="PNH05807.1"/>
    </source>
</evidence>
<evidence type="ECO:0000256" key="7">
    <source>
        <dbReference type="RuleBase" id="RU367025"/>
    </source>
</evidence>
<dbReference type="InterPro" id="IPR005037">
    <property type="entry name" value="PRP38"/>
</dbReference>
<feature type="compositionally biased region" description="Low complexity" evidence="8">
    <location>
        <begin position="269"/>
        <end position="291"/>
    </location>
</feature>
<evidence type="ECO:0000256" key="8">
    <source>
        <dbReference type="SAM" id="MobiDB-lite"/>
    </source>
</evidence>
<dbReference type="PANTHER" id="PTHR23142">
    <property type="entry name" value="PRE-MRNA-SPLICING FACTOR 38A-RELATED"/>
    <property type="match status" value="1"/>
</dbReference>
<evidence type="ECO:0000256" key="1">
    <source>
        <dbReference type="ARBA" id="ARBA00004123"/>
    </source>
</evidence>
<reference evidence="9 10" key="1">
    <citation type="journal article" date="2017" name="Mol. Biol. Evol.">
        <title>The 4-celled Tetrabaena socialis nuclear genome reveals the essential components for genetic control of cell number at the origin of multicellularity in the volvocine lineage.</title>
        <authorList>
            <person name="Featherston J."/>
            <person name="Arakaki Y."/>
            <person name="Hanschen E.R."/>
            <person name="Ferris P.J."/>
            <person name="Michod R.E."/>
            <person name="Olson B.J.S.C."/>
            <person name="Nozaki H."/>
            <person name="Durand P.M."/>
        </authorList>
    </citation>
    <scope>NUCLEOTIDE SEQUENCE [LARGE SCALE GENOMIC DNA]</scope>
    <source>
        <strain evidence="9 10">NIES-571</strain>
    </source>
</reference>
<evidence type="ECO:0000256" key="4">
    <source>
        <dbReference type="ARBA" id="ARBA00022728"/>
    </source>
</evidence>
<gene>
    <name evidence="9" type="ORF">TSOC_007910</name>
</gene>
<keyword evidence="10" id="KW-1185">Reference proteome</keyword>
<feature type="compositionally biased region" description="Basic residues" evidence="8">
    <location>
        <begin position="366"/>
        <end position="375"/>
    </location>
</feature>
<dbReference type="Proteomes" id="UP000236333">
    <property type="component" value="Unassembled WGS sequence"/>
</dbReference>
<evidence type="ECO:0000313" key="10">
    <source>
        <dbReference type="Proteomes" id="UP000236333"/>
    </source>
</evidence>
<dbReference type="Pfam" id="PF03371">
    <property type="entry name" value="PRP38"/>
    <property type="match status" value="1"/>
</dbReference>
<comment type="subcellular location">
    <subcellularLocation>
        <location evidence="1 7">Nucleus</location>
    </subcellularLocation>
</comment>
<evidence type="ECO:0000256" key="6">
    <source>
        <dbReference type="ARBA" id="ARBA00023242"/>
    </source>
</evidence>
<comment type="caution">
    <text evidence="9">The sequence shown here is derived from an EMBL/GenBank/DDBJ whole genome shotgun (WGS) entry which is preliminary data.</text>
</comment>
<proteinExistence type="inferred from homology"/>
<feature type="region of interest" description="Disordered" evidence="8">
    <location>
        <begin position="202"/>
        <end position="416"/>
    </location>
</feature>
<keyword evidence="4 7" id="KW-0747">Spliceosome</keyword>
<comment type="similarity">
    <text evidence="2 7">Belongs to the PRP38 family.</text>
</comment>
<evidence type="ECO:0000256" key="2">
    <source>
        <dbReference type="ARBA" id="ARBA00006164"/>
    </source>
</evidence>
<feature type="compositionally biased region" description="Basic and acidic residues" evidence="8">
    <location>
        <begin position="219"/>
        <end position="229"/>
    </location>
</feature>
<protein>
    <recommendedName>
        <fullName evidence="7">Pre-mRNA-splicing factor 38</fullName>
    </recommendedName>
</protein>
<sequence>MEQYGSTTTYNLENVLRQNILGSDYYRQTCMTLSNWSDIVDEIFEHVDHVEPWMSGNARGPSSAFCLLHRLFTLKLTAKEVKDMVDHRDSPYIRAVGFLYLRYVADPKTMWNWCGPYVKDQEMFAPSGPEQKEVTMGDYVRDLLLSQERRQVQPLPWIAGSDSAAARQQRPIGATAEGSYYFETIFPRIPKPVQDVINDDLKSRGLPTTAKGNAGAGGTDRRGMDDTGNRRPASVKASLSVAFGQRAPNRAGAREEGRGRDPSATQREAAAAGAGAAAAAPVAAKVRASASPEPPRDRREPLPPSRRDYGREGRDARGGGGDRHDRDYDRDRRDGRDRDGREKEADRERGRERGRPYDDRREGSRRASRSRSRSRDRRDGGAARDSRDVFKEAPRDRRGEEDLRSRYGNGSGSGRR</sequence>
<evidence type="ECO:0000256" key="3">
    <source>
        <dbReference type="ARBA" id="ARBA00022664"/>
    </source>
</evidence>
<dbReference type="EMBL" id="PGGS01000278">
    <property type="protein sequence ID" value="PNH05807.1"/>
    <property type="molecule type" value="Genomic_DNA"/>
</dbReference>
<keyword evidence="3 7" id="KW-0507">mRNA processing</keyword>
<dbReference type="GO" id="GO:0005681">
    <property type="term" value="C:spliceosomal complex"/>
    <property type="evidence" value="ECO:0007669"/>
    <property type="project" value="UniProtKB-KW"/>
</dbReference>
<dbReference type="OrthoDB" id="3881at2759"/>
<feature type="compositionally biased region" description="Basic and acidic residues" evidence="8">
    <location>
        <begin position="376"/>
        <end position="405"/>
    </location>
</feature>
<dbReference type="GO" id="GO:0000398">
    <property type="term" value="P:mRNA splicing, via spliceosome"/>
    <property type="evidence" value="ECO:0007669"/>
    <property type="project" value="UniProtKB-UniRule"/>
</dbReference>
<comment type="function">
    <text evidence="7">Required for pre-mRNA splicing.</text>
</comment>
<keyword evidence="5 7" id="KW-0508">mRNA splicing</keyword>
<feature type="compositionally biased region" description="Basic and acidic residues" evidence="8">
    <location>
        <begin position="252"/>
        <end position="261"/>
    </location>
</feature>
<accession>A0A2J7ZZU5</accession>
<keyword evidence="6 7" id="KW-0539">Nucleus</keyword>
<name>A0A2J7ZZU5_9CHLO</name>
<feature type="compositionally biased region" description="Basic and acidic residues" evidence="8">
    <location>
        <begin position="294"/>
        <end position="365"/>
    </location>
</feature>
<organism evidence="9 10">
    <name type="scientific">Tetrabaena socialis</name>
    <dbReference type="NCBI Taxonomy" id="47790"/>
    <lineage>
        <taxon>Eukaryota</taxon>
        <taxon>Viridiplantae</taxon>
        <taxon>Chlorophyta</taxon>
        <taxon>core chlorophytes</taxon>
        <taxon>Chlorophyceae</taxon>
        <taxon>CS clade</taxon>
        <taxon>Chlamydomonadales</taxon>
        <taxon>Tetrabaenaceae</taxon>
        <taxon>Tetrabaena</taxon>
    </lineage>
</organism>